<dbReference type="AlphaFoldDB" id="A0A0G1U9J5"/>
<accession>A0A0G1U9J5</accession>
<organism evidence="1 2">
    <name type="scientific">Candidatus Jorgensenbacteria bacterium GW2011_GWA1_48_11</name>
    <dbReference type="NCBI Taxonomy" id="1618660"/>
    <lineage>
        <taxon>Bacteria</taxon>
        <taxon>Candidatus Joergenseniibacteriota</taxon>
    </lineage>
</organism>
<evidence type="ECO:0000313" key="1">
    <source>
        <dbReference type="EMBL" id="KKU90797.1"/>
    </source>
</evidence>
<dbReference type="EMBL" id="LCPF01000006">
    <property type="protein sequence ID" value="KKU90797.1"/>
    <property type="molecule type" value="Genomic_DNA"/>
</dbReference>
<reference evidence="1 2" key="1">
    <citation type="journal article" date="2015" name="Nature">
        <title>rRNA introns, odd ribosomes, and small enigmatic genomes across a large radiation of phyla.</title>
        <authorList>
            <person name="Brown C.T."/>
            <person name="Hug L.A."/>
            <person name="Thomas B.C."/>
            <person name="Sharon I."/>
            <person name="Castelle C.J."/>
            <person name="Singh A."/>
            <person name="Wilkins M.J."/>
            <person name="Williams K.H."/>
            <person name="Banfield J.F."/>
        </authorList>
    </citation>
    <scope>NUCLEOTIDE SEQUENCE [LARGE SCALE GENOMIC DNA]</scope>
</reference>
<evidence type="ECO:0000313" key="2">
    <source>
        <dbReference type="Proteomes" id="UP000034956"/>
    </source>
</evidence>
<sequence length="231" mass="26856">MVFPRKGTKKQIHSGKWPGFGQDGSKTKKWERNVGLIPKKTLADFYLTEHKSMKEIGRLLNCSPHKVFYWMSKYKLSRRLRSEATYVKRHPFGDPFDFHWPKTIQEAKLFGLGLGLYWGEGNRANKNSLRLGNTDLGLIKSFIKFLEQVYGVSRNNLRFGLQVFNDVNPKKALKFWTTKLKIKPAQLQKVIVTPSRGPGTYKNKSKYGVLTVQFHNKKLRDILLKEIDNLR</sequence>
<gene>
    <name evidence="1" type="ORF">UY23_C0006G0006</name>
</gene>
<name>A0A0G1U9J5_9BACT</name>
<comment type="caution">
    <text evidence="1">The sequence shown here is derived from an EMBL/GenBank/DDBJ whole genome shotgun (WGS) entry which is preliminary data.</text>
</comment>
<proteinExistence type="predicted"/>
<dbReference type="Proteomes" id="UP000034956">
    <property type="component" value="Unassembled WGS sequence"/>
</dbReference>
<protein>
    <recommendedName>
        <fullName evidence="3">Homing endonuclease LAGLIDADG domain-containing protein</fullName>
    </recommendedName>
</protein>
<evidence type="ECO:0008006" key="3">
    <source>
        <dbReference type="Google" id="ProtNLM"/>
    </source>
</evidence>